<dbReference type="PROSITE" id="PS51257">
    <property type="entry name" value="PROKAR_LIPOPROTEIN"/>
    <property type="match status" value="1"/>
</dbReference>
<evidence type="ECO:0000313" key="4">
    <source>
        <dbReference type="EMBL" id="SNS65212.1"/>
    </source>
</evidence>
<dbReference type="PANTHER" id="PTHR30535:SF34">
    <property type="entry name" value="MOLYBDATE-BINDING PROTEIN MOLA"/>
    <property type="match status" value="1"/>
</dbReference>
<dbReference type="RefSeq" id="WP_089283744.1">
    <property type="nucleotide sequence ID" value="NZ_FZOJ01000015.1"/>
</dbReference>
<dbReference type="OrthoDB" id="9787830at2"/>
<proteinExistence type="inferred from homology"/>
<evidence type="ECO:0000313" key="5">
    <source>
        <dbReference type="Proteomes" id="UP000198304"/>
    </source>
</evidence>
<protein>
    <submittedName>
        <fullName evidence="4">Iron complex transport system substrate-binding protein</fullName>
    </submittedName>
</protein>
<dbReference type="Gene3D" id="1.20.58.2180">
    <property type="match status" value="1"/>
</dbReference>
<feature type="chain" id="PRO_5038990842" evidence="2">
    <location>
        <begin position="26"/>
        <end position="365"/>
    </location>
</feature>
<dbReference type="EMBL" id="FZOJ01000015">
    <property type="protein sequence ID" value="SNS65212.1"/>
    <property type="molecule type" value="Genomic_DNA"/>
</dbReference>
<reference evidence="4 5" key="1">
    <citation type="submission" date="2017-06" db="EMBL/GenBank/DDBJ databases">
        <authorList>
            <person name="Kim H.J."/>
            <person name="Triplett B.A."/>
        </authorList>
    </citation>
    <scope>NUCLEOTIDE SEQUENCE [LARGE SCALE GENOMIC DNA]</scope>
    <source>
        <strain evidence="4 5">SCA</strain>
    </source>
</reference>
<dbReference type="PROSITE" id="PS50983">
    <property type="entry name" value="FE_B12_PBP"/>
    <property type="match status" value="1"/>
</dbReference>
<evidence type="ECO:0000259" key="3">
    <source>
        <dbReference type="PROSITE" id="PS50983"/>
    </source>
</evidence>
<keyword evidence="2" id="KW-0732">Signal</keyword>
<feature type="signal peptide" evidence="2">
    <location>
        <begin position="1"/>
        <end position="25"/>
    </location>
</feature>
<dbReference type="SUPFAM" id="SSF53807">
    <property type="entry name" value="Helical backbone' metal receptor"/>
    <property type="match status" value="1"/>
</dbReference>
<name>A0A239G931_9FIRM</name>
<feature type="domain" description="Fe/B12 periplasmic-binding" evidence="3">
    <location>
        <begin position="60"/>
        <end position="328"/>
    </location>
</feature>
<evidence type="ECO:0000256" key="1">
    <source>
        <dbReference type="ARBA" id="ARBA00008814"/>
    </source>
</evidence>
<dbReference type="Gene3D" id="3.40.50.1980">
    <property type="entry name" value="Nitrogenase molybdenum iron protein domain"/>
    <property type="match status" value="2"/>
</dbReference>
<dbReference type="PANTHER" id="PTHR30535">
    <property type="entry name" value="VITAMIN B12-BINDING PROTEIN"/>
    <property type="match status" value="1"/>
</dbReference>
<accession>A0A239G931</accession>
<dbReference type="InterPro" id="IPR050902">
    <property type="entry name" value="ABC_Transporter_SBP"/>
</dbReference>
<keyword evidence="5" id="KW-1185">Reference proteome</keyword>
<comment type="similarity">
    <text evidence="1">Belongs to the bacterial solute-binding protein 8 family.</text>
</comment>
<dbReference type="Pfam" id="PF01497">
    <property type="entry name" value="Peripla_BP_2"/>
    <property type="match status" value="1"/>
</dbReference>
<dbReference type="Proteomes" id="UP000198304">
    <property type="component" value="Unassembled WGS sequence"/>
</dbReference>
<evidence type="ECO:0000256" key="2">
    <source>
        <dbReference type="SAM" id="SignalP"/>
    </source>
</evidence>
<dbReference type="GO" id="GO:0071281">
    <property type="term" value="P:cellular response to iron ion"/>
    <property type="evidence" value="ECO:0007669"/>
    <property type="project" value="TreeGrafter"/>
</dbReference>
<dbReference type="InterPro" id="IPR002491">
    <property type="entry name" value="ABC_transptr_periplasmic_BD"/>
</dbReference>
<gene>
    <name evidence="4" type="ORF">SAMN05446037_1015103</name>
</gene>
<sequence>MKNLWIIILASVLALFFAGCGNVPASSASDIEDTSRSLVRTVTDLGGNTVKLPPAEEIRRVVVIAPPTASILLGVIPDTDMIVGANERAFTSANNEIVGKLFPNWSRAETAFVSEGFVSNTEELLKLNPDIVFYYGDFQKSGIENLGIPTVDFMIEGENNPQTVTIAWDNLMRRIFDMEGSTTLEQEWKDSNQKAQEVLSTYKGEKKSALFLFSNTGGAIAVYGSHTYADTWFEKSGLINAAADVKGQAEVSMEQLYEWDPDHIYVFIGSPASMMLSNKVKGQDWSMLTAYKNKTIIDIPQAIYSWGSPCSDSPLMPLWLISRSYPELLSVKEFSTLFSKYYERMYGIELGDELITTVLSPRKPQ</sequence>
<dbReference type="AlphaFoldDB" id="A0A239G931"/>
<organism evidence="4 5">
    <name type="scientific">Anaerovirgula multivorans</name>
    <dbReference type="NCBI Taxonomy" id="312168"/>
    <lineage>
        <taxon>Bacteria</taxon>
        <taxon>Bacillati</taxon>
        <taxon>Bacillota</taxon>
        <taxon>Clostridia</taxon>
        <taxon>Peptostreptococcales</taxon>
        <taxon>Natronincolaceae</taxon>
        <taxon>Anaerovirgula</taxon>
    </lineage>
</organism>